<keyword evidence="1" id="KW-0175">Coiled coil</keyword>
<evidence type="ECO:0000256" key="2">
    <source>
        <dbReference type="SAM" id="MobiDB-lite"/>
    </source>
</evidence>
<accession>M0E6H1</accession>
<evidence type="ECO:0000259" key="3">
    <source>
        <dbReference type="PROSITE" id="PS51194"/>
    </source>
</evidence>
<dbReference type="STRING" id="1227466.C464_16657"/>
<evidence type="ECO:0000313" key="4">
    <source>
        <dbReference type="EMBL" id="ELZ43376.1"/>
    </source>
</evidence>
<protein>
    <submittedName>
        <fullName evidence="4">Putative helicase family protein</fullName>
    </submittedName>
</protein>
<keyword evidence="4" id="KW-0347">Helicase</keyword>
<feature type="region of interest" description="Disordered" evidence="2">
    <location>
        <begin position="1"/>
        <end position="29"/>
    </location>
</feature>
<reference evidence="4 5" key="1">
    <citation type="journal article" date="2014" name="PLoS Genet.">
        <title>Phylogenetically driven sequencing of extremely halophilic archaea reveals strategies for static and dynamic osmo-response.</title>
        <authorList>
            <person name="Becker E.A."/>
            <person name="Seitzer P.M."/>
            <person name="Tritt A."/>
            <person name="Larsen D."/>
            <person name="Krusor M."/>
            <person name="Yao A.I."/>
            <person name="Wu D."/>
            <person name="Madern D."/>
            <person name="Eisen J.A."/>
            <person name="Darling A.E."/>
            <person name="Facciotti M.T."/>
        </authorList>
    </citation>
    <scope>NUCLEOTIDE SEQUENCE [LARGE SCALE GENOMIC DNA]</scope>
    <source>
        <strain evidence="4 5">DSM 10284</strain>
    </source>
</reference>
<feature type="domain" description="Helicase C-terminal" evidence="3">
    <location>
        <begin position="945"/>
        <end position="1118"/>
    </location>
</feature>
<feature type="region of interest" description="Disordered" evidence="2">
    <location>
        <begin position="134"/>
        <end position="167"/>
    </location>
</feature>
<keyword evidence="4" id="KW-0067">ATP-binding</keyword>
<dbReference type="Proteomes" id="UP000011509">
    <property type="component" value="Unassembled WGS sequence"/>
</dbReference>
<dbReference type="InterPro" id="IPR027417">
    <property type="entry name" value="P-loop_NTPase"/>
</dbReference>
<dbReference type="OrthoDB" id="114689at2157"/>
<dbReference type="PATRIC" id="fig|1227466.3.peg.3311"/>
<keyword evidence="5" id="KW-1185">Reference proteome</keyword>
<sequence length="1265" mass="144569">MTAGHRDIPPQDDPRYVRPPNEAYKLDDDPSYRQHQAVNNIITQSLIDRLTGSGSAEKQHFGSKPSRQYFAGVLASQYEYLEAMSKGDSFENIAEDVAPFTIGLQFRVPADIADGAAVRLTPSASVYYRRFPTADEQRERGEQAATSTDADQLRSGIGEESEVETDGGIIKASEGARETQSFLPAYERLPVEFDDLILTGERLRELAEQSDEENIDLNDTLDDVAATALNDDRYFCDVADGVKEYDAREVPVDVLENGSFDEWIDYHYGDNSVEPLWEADIRIQVDRDNDELVINASLVNTHGTDYPDATDYQYKMWRAFLFDVGIEATVDDTSVIPFRLDEIRDKYQYDGRMYAIGENCAAEPTYPKEAHSPIADPDPTGVQTATLPVYKQAKYLPREPIPARFDVLAGQAQLQPDEIDSEFDVDVTIGLDGVLRLIEEQMAAAEEDYEAIRDEVLDHKSDEAETQFEDALEDFRTERQRFHQGRKLIENDERVRRAFKLLNETFTDELLGDFSSWRLFQIVFIVMTIPDIVQQANPERDIEERLDTADVIYYPTGGGKTESYLGLVTFTAFHDRLRGKHYGTTALTKFPLRFLSLDQLERAAEVLGQAELVRRNHDIDGEPFSVGYFVGSNNTPNKLMNQQQYDREDRIADAKKSPANENEEHEYLILSECPFCGKESVDIDGDHERARIDHICNNTACPWVNDHDGESAALPVYISDREVYRHAPTFVVSTIDKISIMGMQRRFRTLLGAIKTRCPDHGFSGEKRCLVDDYDYPDKHSCDNDDLESAEQVDPPSLIIQDELHLLREEFGSFDSHYETLIQTLADRFNDGWDVKVVAATATIQGAERQVEALYRKENNIFPAQGPRLKQSFYAYAHPRRVGRNMIGGIPRNVTRSRAINRIHEEQARIVQTLIQEPERLAEALRSPEDRLREFGYEELNFPDDRKALHERLQVILDNYEVQISYHYAKDNTQLMKRSVRTMINGNLEAAPRDYEPLNAKLMTGETPLNLVRSYKDEIEKPRDERENPIHMVIATSMISHGVDIDRFNFISFHGMPRSTAEYIQSYSRVGRSVPGTVYLSFNPMQVRDRSHYHQFHHYHEYEDLLVEATPLERWAKYAIEQTISGVLCAALLQYYDFTLADEISGRLYDLKGLQEAFHEDLLTKQDIKRFLLDAYDVVDTDDDATDAAAIYADRIDALFDTIWQFLLAEEDSGNTFIPSVLERGQEDDSLPGVRQPMTNLRDIDEQIPIEPDTETAKSVHLFNQ</sequence>
<evidence type="ECO:0000256" key="1">
    <source>
        <dbReference type="SAM" id="Coils"/>
    </source>
</evidence>
<dbReference type="InterPro" id="IPR001650">
    <property type="entry name" value="Helicase_C-like"/>
</dbReference>
<comment type="caution">
    <text evidence="4">The sequence shown here is derived from an EMBL/GenBank/DDBJ whole genome shotgun (WGS) entry which is preliminary data.</text>
</comment>
<evidence type="ECO:0000313" key="5">
    <source>
        <dbReference type="Proteomes" id="UP000011509"/>
    </source>
</evidence>
<dbReference type="Gene3D" id="3.40.50.300">
    <property type="entry name" value="P-loop containing nucleotide triphosphate hydrolases"/>
    <property type="match status" value="1"/>
</dbReference>
<name>M0E6H1_9EURY</name>
<keyword evidence="4" id="KW-0378">Hydrolase</keyword>
<organism evidence="4 5">
    <name type="scientific">Halorubrum coriense DSM 10284</name>
    <dbReference type="NCBI Taxonomy" id="1227466"/>
    <lineage>
        <taxon>Archaea</taxon>
        <taxon>Methanobacteriati</taxon>
        <taxon>Methanobacteriota</taxon>
        <taxon>Stenosarchaea group</taxon>
        <taxon>Halobacteria</taxon>
        <taxon>Halobacteriales</taxon>
        <taxon>Haloferacaceae</taxon>
        <taxon>Halorubrum</taxon>
    </lineage>
</organism>
<dbReference type="SUPFAM" id="SSF52540">
    <property type="entry name" value="P-loop containing nucleoside triphosphate hydrolases"/>
    <property type="match status" value="2"/>
</dbReference>
<dbReference type="AlphaFoldDB" id="M0E6H1"/>
<dbReference type="Pfam" id="PF00271">
    <property type="entry name" value="Helicase_C"/>
    <property type="match status" value="1"/>
</dbReference>
<dbReference type="EMBL" id="AOJL01000062">
    <property type="protein sequence ID" value="ELZ43376.1"/>
    <property type="molecule type" value="Genomic_DNA"/>
</dbReference>
<dbReference type="RefSeq" id="WP_006114863.1">
    <property type="nucleotide sequence ID" value="NZ_AOJL01000062.1"/>
</dbReference>
<dbReference type="PROSITE" id="PS51194">
    <property type="entry name" value="HELICASE_CTER"/>
    <property type="match status" value="1"/>
</dbReference>
<feature type="coiled-coil region" evidence="1">
    <location>
        <begin position="435"/>
        <end position="462"/>
    </location>
</feature>
<keyword evidence="4" id="KW-0547">Nucleotide-binding</keyword>
<dbReference type="CDD" id="cd18785">
    <property type="entry name" value="SF2_C"/>
    <property type="match status" value="1"/>
</dbReference>
<gene>
    <name evidence="4" type="ORF">C464_16657</name>
</gene>
<proteinExistence type="predicted"/>
<feature type="compositionally biased region" description="Basic and acidic residues" evidence="2">
    <location>
        <begin position="1"/>
        <end position="16"/>
    </location>
</feature>
<dbReference type="GO" id="GO:0004386">
    <property type="term" value="F:helicase activity"/>
    <property type="evidence" value="ECO:0007669"/>
    <property type="project" value="UniProtKB-KW"/>
</dbReference>